<dbReference type="InterPro" id="IPR005467">
    <property type="entry name" value="His_kinase_dom"/>
</dbReference>
<dbReference type="GO" id="GO:0000155">
    <property type="term" value="F:phosphorelay sensor kinase activity"/>
    <property type="evidence" value="ECO:0007669"/>
    <property type="project" value="InterPro"/>
</dbReference>
<comment type="subcellular location">
    <subcellularLocation>
        <location evidence="2">Membrane</location>
    </subcellularLocation>
</comment>
<dbReference type="OrthoDB" id="9762826at2"/>
<dbReference type="CDD" id="cd00075">
    <property type="entry name" value="HATPase"/>
    <property type="match status" value="1"/>
</dbReference>
<evidence type="ECO:0000313" key="12">
    <source>
        <dbReference type="EMBL" id="RFZ79230.1"/>
    </source>
</evidence>
<keyword evidence="7" id="KW-0902">Two-component regulatory system</keyword>
<comment type="catalytic activity">
    <reaction evidence="1">
        <text>ATP + protein L-histidine = ADP + protein N-phospho-L-histidine.</text>
        <dbReference type="EC" id="2.7.13.3"/>
    </reaction>
</comment>
<dbReference type="Gene3D" id="3.30.565.10">
    <property type="entry name" value="Histidine kinase-like ATPase, C-terminal domain"/>
    <property type="match status" value="1"/>
</dbReference>
<dbReference type="InterPro" id="IPR003660">
    <property type="entry name" value="HAMP_dom"/>
</dbReference>
<evidence type="ECO:0000256" key="9">
    <source>
        <dbReference type="SAM" id="Phobius"/>
    </source>
</evidence>
<dbReference type="PANTHER" id="PTHR45453">
    <property type="entry name" value="PHOSPHATE REGULON SENSOR PROTEIN PHOR"/>
    <property type="match status" value="1"/>
</dbReference>
<feature type="domain" description="Histidine kinase" evidence="10">
    <location>
        <begin position="263"/>
        <end position="478"/>
    </location>
</feature>
<dbReference type="SMART" id="SM00387">
    <property type="entry name" value="HATPase_c"/>
    <property type="match status" value="1"/>
</dbReference>
<evidence type="ECO:0000256" key="6">
    <source>
        <dbReference type="ARBA" id="ARBA00022777"/>
    </source>
</evidence>
<accession>A0A3E2NEC5</accession>
<dbReference type="InterPro" id="IPR036890">
    <property type="entry name" value="HATPase_C_sf"/>
</dbReference>
<feature type="domain" description="HAMP" evidence="11">
    <location>
        <begin position="182"/>
        <end position="234"/>
    </location>
</feature>
<gene>
    <name evidence="12" type="ORF">DS742_09415</name>
</gene>
<dbReference type="GO" id="GO:0016036">
    <property type="term" value="P:cellular response to phosphate starvation"/>
    <property type="evidence" value="ECO:0007669"/>
    <property type="project" value="TreeGrafter"/>
</dbReference>
<evidence type="ECO:0000256" key="5">
    <source>
        <dbReference type="ARBA" id="ARBA00022679"/>
    </source>
</evidence>
<dbReference type="GO" id="GO:0004721">
    <property type="term" value="F:phosphoprotein phosphatase activity"/>
    <property type="evidence" value="ECO:0007669"/>
    <property type="project" value="TreeGrafter"/>
</dbReference>
<reference evidence="12 13" key="1">
    <citation type="submission" date="2018-07" db="EMBL/GenBank/DDBJ databases">
        <title>New species, Clostridium PI-S10-A1B.</title>
        <authorList>
            <person name="Krishna G."/>
            <person name="Summeta K."/>
            <person name="Shikha S."/>
            <person name="Prabhu P.B."/>
            <person name="Suresh K."/>
        </authorList>
    </citation>
    <scope>NUCLEOTIDE SEQUENCE [LARGE SCALE GENOMIC DNA]</scope>
    <source>
        <strain evidence="12 13">PI-S10-A1B</strain>
    </source>
</reference>
<dbReference type="InterPro" id="IPR003594">
    <property type="entry name" value="HATPase_dom"/>
</dbReference>
<evidence type="ECO:0000313" key="13">
    <source>
        <dbReference type="Proteomes" id="UP000260680"/>
    </source>
</evidence>
<dbReference type="Pfam" id="PF00512">
    <property type="entry name" value="HisKA"/>
    <property type="match status" value="1"/>
</dbReference>
<evidence type="ECO:0000256" key="2">
    <source>
        <dbReference type="ARBA" id="ARBA00004370"/>
    </source>
</evidence>
<dbReference type="AlphaFoldDB" id="A0A3E2NEC5"/>
<dbReference type="PROSITE" id="PS50109">
    <property type="entry name" value="HIS_KIN"/>
    <property type="match status" value="1"/>
</dbReference>
<dbReference type="Proteomes" id="UP000260680">
    <property type="component" value="Unassembled WGS sequence"/>
</dbReference>
<dbReference type="Gene3D" id="1.10.287.130">
    <property type="match status" value="1"/>
</dbReference>
<keyword evidence="6 12" id="KW-0418">Kinase</keyword>
<keyword evidence="9" id="KW-0812">Transmembrane</keyword>
<evidence type="ECO:0000259" key="10">
    <source>
        <dbReference type="PROSITE" id="PS50109"/>
    </source>
</evidence>
<dbReference type="PROSITE" id="PS50885">
    <property type="entry name" value="HAMP"/>
    <property type="match status" value="1"/>
</dbReference>
<comment type="caution">
    <text evidence="12">The sequence shown here is derived from an EMBL/GenBank/DDBJ whole genome shotgun (WGS) entry which is preliminary data.</text>
</comment>
<feature type="transmembrane region" description="Helical" evidence="9">
    <location>
        <begin position="21"/>
        <end position="45"/>
    </location>
</feature>
<evidence type="ECO:0000256" key="8">
    <source>
        <dbReference type="SAM" id="Coils"/>
    </source>
</evidence>
<dbReference type="InterPro" id="IPR003661">
    <property type="entry name" value="HisK_dim/P_dom"/>
</dbReference>
<dbReference type="GO" id="GO:0005886">
    <property type="term" value="C:plasma membrane"/>
    <property type="evidence" value="ECO:0007669"/>
    <property type="project" value="TreeGrafter"/>
</dbReference>
<keyword evidence="9" id="KW-1133">Transmembrane helix</keyword>
<evidence type="ECO:0000256" key="1">
    <source>
        <dbReference type="ARBA" id="ARBA00000085"/>
    </source>
</evidence>
<evidence type="ECO:0000256" key="4">
    <source>
        <dbReference type="ARBA" id="ARBA00022553"/>
    </source>
</evidence>
<dbReference type="SUPFAM" id="SSF55874">
    <property type="entry name" value="ATPase domain of HSP90 chaperone/DNA topoisomerase II/histidine kinase"/>
    <property type="match status" value="1"/>
</dbReference>
<organism evidence="12 13">
    <name type="scientific">Lacrimispora amygdalina</name>
    <dbReference type="NCBI Taxonomy" id="253257"/>
    <lineage>
        <taxon>Bacteria</taxon>
        <taxon>Bacillati</taxon>
        <taxon>Bacillota</taxon>
        <taxon>Clostridia</taxon>
        <taxon>Lachnospirales</taxon>
        <taxon>Lachnospiraceae</taxon>
        <taxon>Lacrimispora</taxon>
    </lineage>
</organism>
<evidence type="ECO:0000259" key="11">
    <source>
        <dbReference type="PROSITE" id="PS50885"/>
    </source>
</evidence>
<dbReference type="SMART" id="SM00304">
    <property type="entry name" value="HAMP"/>
    <property type="match status" value="1"/>
</dbReference>
<dbReference type="Pfam" id="PF00672">
    <property type="entry name" value="HAMP"/>
    <property type="match status" value="1"/>
</dbReference>
<dbReference type="SMART" id="SM00388">
    <property type="entry name" value="HisKA"/>
    <property type="match status" value="1"/>
</dbReference>
<dbReference type="EC" id="2.7.13.3" evidence="3"/>
<evidence type="ECO:0000256" key="7">
    <source>
        <dbReference type="ARBA" id="ARBA00023012"/>
    </source>
</evidence>
<dbReference type="RefSeq" id="WP_117416741.1">
    <property type="nucleotide sequence ID" value="NZ_QOHO01000026.1"/>
</dbReference>
<dbReference type="PANTHER" id="PTHR45453:SF3">
    <property type="entry name" value="HISTIDINE KINASE"/>
    <property type="match status" value="1"/>
</dbReference>
<name>A0A3E2NEC5_9FIRM</name>
<keyword evidence="9" id="KW-0472">Membrane</keyword>
<dbReference type="Gene3D" id="6.10.340.10">
    <property type="match status" value="1"/>
</dbReference>
<dbReference type="SUPFAM" id="SSF158472">
    <property type="entry name" value="HAMP domain-like"/>
    <property type="match status" value="1"/>
</dbReference>
<dbReference type="CDD" id="cd00082">
    <property type="entry name" value="HisKA"/>
    <property type="match status" value="1"/>
</dbReference>
<dbReference type="Pfam" id="PF02518">
    <property type="entry name" value="HATPase_c"/>
    <property type="match status" value="1"/>
</dbReference>
<dbReference type="CDD" id="cd06225">
    <property type="entry name" value="HAMP"/>
    <property type="match status" value="1"/>
</dbReference>
<dbReference type="EMBL" id="QOHO01000026">
    <property type="protein sequence ID" value="RFZ79230.1"/>
    <property type="molecule type" value="Genomic_DNA"/>
</dbReference>
<keyword evidence="8" id="KW-0175">Coiled coil</keyword>
<protein>
    <recommendedName>
        <fullName evidence="3">histidine kinase</fullName>
        <ecNumber evidence="3">2.7.13.3</ecNumber>
    </recommendedName>
</protein>
<feature type="coiled-coil region" evidence="8">
    <location>
        <begin position="215"/>
        <end position="253"/>
    </location>
</feature>
<dbReference type="InterPro" id="IPR036097">
    <property type="entry name" value="HisK_dim/P_sf"/>
</dbReference>
<evidence type="ECO:0000256" key="3">
    <source>
        <dbReference type="ARBA" id="ARBA00012438"/>
    </source>
</evidence>
<dbReference type="InterPro" id="IPR050351">
    <property type="entry name" value="BphY/WalK/GraS-like"/>
</dbReference>
<keyword evidence="4" id="KW-0597">Phosphoprotein</keyword>
<sequence length="480" mass="55121">MKQLKESAIELIRLIRSKLSIKVFLLTLFVLWGLTGLTYISILIVTPRLYQTELQRNLDTAINRTIKEISSVNFKRGKEIIKDLSNSYNIAIMLFDSNGKQIDYGENILFVADGNTASVLQRKSITQTYEINFNDTQEIYTMTVLGKSEEINRFSLLLKRSLVWICMGILCISIIIAYFYTKYITMPIKKISSYSRKLAELNFASHFYNNRNDEIGNLAESLNELSEHLNNALDELRTANDSLKKEIEYEKKVEQQQMTLFSALSHELKTPITILKGQTQGMLYNVGGYKDKDKYLKRSFEVICMMEQLVKEILIASHMQSSMYKIKTENINLSEELYDIIEEYDEMILLKKLNIQIMLMDFSIISADKILIKKVFSNLISNAIYYSPKGESINISTKIIGDNPIICIKNTGTYIEENEKTSLFQPFTRGEKSRNRNTGGSGLGLYIAKLIIELHHFSIAMKNEQDGVCVEITLNKQSVK</sequence>
<keyword evidence="5" id="KW-0808">Transferase</keyword>
<dbReference type="SUPFAM" id="SSF47384">
    <property type="entry name" value="Homodimeric domain of signal transducing histidine kinase"/>
    <property type="match status" value="1"/>
</dbReference>
<proteinExistence type="predicted"/>
<feature type="transmembrane region" description="Helical" evidence="9">
    <location>
        <begin position="162"/>
        <end position="180"/>
    </location>
</feature>